<keyword evidence="1" id="KW-0732">Signal</keyword>
<reference evidence="2 3" key="1">
    <citation type="submission" date="2019-03" db="EMBL/GenBank/DDBJ databases">
        <title>San Antonio Military Medical Center submission to MRSN (WRAIR), pending publication.</title>
        <authorList>
            <person name="Blyth D.M."/>
            <person name="Mccarthy S.L."/>
            <person name="Schall S.E."/>
            <person name="Stam J.A."/>
            <person name="Ong A.C."/>
            <person name="Mcgann P.T."/>
        </authorList>
    </citation>
    <scope>NUCLEOTIDE SEQUENCE [LARGE SCALE GENOMIC DNA]</scope>
    <source>
        <strain evidence="2 3">MRSN571793</strain>
    </source>
</reference>
<feature type="chain" id="PRO_5021331712" evidence="1">
    <location>
        <begin position="22"/>
        <end position="148"/>
    </location>
</feature>
<dbReference type="Gene3D" id="2.40.128.720">
    <property type="match status" value="1"/>
</dbReference>
<dbReference type="InterPro" id="IPR024339">
    <property type="entry name" value="DUF3836"/>
</dbReference>
<evidence type="ECO:0000256" key="1">
    <source>
        <dbReference type="SAM" id="SignalP"/>
    </source>
</evidence>
<dbReference type="RefSeq" id="WP_026625932.1">
    <property type="nucleotide sequence ID" value="NZ_JAWZLG010000062.1"/>
</dbReference>
<organism evidence="2 3">
    <name type="scientific">Dysgonomonas capnocytophagoides</name>
    <dbReference type="NCBI Taxonomy" id="45254"/>
    <lineage>
        <taxon>Bacteria</taxon>
        <taxon>Pseudomonadati</taxon>
        <taxon>Bacteroidota</taxon>
        <taxon>Bacteroidia</taxon>
        <taxon>Bacteroidales</taxon>
        <taxon>Dysgonomonadaceae</taxon>
        <taxon>Dysgonomonas</taxon>
    </lineage>
</organism>
<comment type="caution">
    <text evidence="2">The sequence shown here is derived from an EMBL/GenBank/DDBJ whole genome shotgun (WGS) entry which is preliminary data.</text>
</comment>
<dbReference type="Pfam" id="PF12930">
    <property type="entry name" value="DUF3836"/>
    <property type="match status" value="1"/>
</dbReference>
<keyword evidence="3" id="KW-1185">Reference proteome</keyword>
<accession>A0A4Y8KWP7</accession>
<proteinExistence type="predicted"/>
<sequence>MKATIITFAATLLLSFGSTFGNNNSKIYKNTITDEQNNTEVTTVYRGENDTKLKPIRQYTISYDQSGNITERKICKWDEGSRSWVNAQKYVYSCNADGEIIILGYTEWDNQSSQWKKDAAYTVYTYGGEEENLVINYIKADIVQSSLR</sequence>
<evidence type="ECO:0000313" key="2">
    <source>
        <dbReference type="EMBL" id="TFD93708.1"/>
    </source>
</evidence>
<feature type="signal peptide" evidence="1">
    <location>
        <begin position="1"/>
        <end position="21"/>
    </location>
</feature>
<evidence type="ECO:0000313" key="3">
    <source>
        <dbReference type="Proteomes" id="UP000297861"/>
    </source>
</evidence>
<name>A0A4Y8KWP7_9BACT</name>
<protein>
    <submittedName>
        <fullName evidence="2">DUF3836 domain-containing protein</fullName>
    </submittedName>
</protein>
<dbReference type="Proteomes" id="UP000297861">
    <property type="component" value="Unassembled WGS sequence"/>
</dbReference>
<gene>
    <name evidence="2" type="ORF">E2605_16255</name>
</gene>
<dbReference type="EMBL" id="SOML01000012">
    <property type="protein sequence ID" value="TFD93708.1"/>
    <property type="molecule type" value="Genomic_DNA"/>
</dbReference>
<dbReference type="OrthoDB" id="997541at2"/>
<dbReference type="AlphaFoldDB" id="A0A4Y8KWP7"/>